<reference evidence="3" key="1">
    <citation type="submission" date="2018-06" db="EMBL/GenBank/DDBJ databases">
        <authorList>
            <person name="Zhirakovskaya E."/>
        </authorList>
    </citation>
    <scope>NUCLEOTIDE SEQUENCE</scope>
</reference>
<evidence type="ECO:0000256" key="2">
    <source>
        <dbReference type="ARBA" id="ARBA00023002"/>
    </source>
</evidence>
<protein>
    <submittedName>
        <fullName evidence="3">3-oxoacyl-[acyl-carrier protein] reductase</fullName>
        <ecNumber evidence="3">1.1.1.100</ecNumber>
    </submittedName>
</protein>
<name>A0A3B0RE80_9ZZZZ</name>
<gene>
    <name evidence="3" type="ORF">MNBD_ALPHA01-1559</name>
</gene>
<dbReference type="Gene3D" id="3.40.50.720">
    <property type="entry name" value="NAD(P)-binding Rossmann-like Domain"/>
    <property type="match status" value="1"/>
</dbReference>
<dbReference type="FunFam" id="3.40.50.720:FF:000084">
    <property type="entry name" value="Short-chain dehydrogenase reductase"/>
    <property type="match status" value="1"/>
</dbReference>
<dbReference type="EC" id="1.1.1.100" evidence="3"/>
<dbReference type="PRINTS" id="PR00081">
    <property type="entry name" value="GDHRDH"/>
</dbReference>
<dbReference type="GO" id="GO:0004316">
    <property type="term" value="F:3-oxoacyl-[acyl-carrier-protein] reductase (NADPH) activity"/>
    <property type="evidence" value="ECO:0007669"/>
    <property type="project" value="UniProtKB-EC"/>
</dbReference>
<dbReference type="PANTHER" id="PTHR24321:SF8">
    <property type="entry name" value="ESTRADIOL 17-BETA-DEHYDROGENASE 8-RELATED"/>
    <property type="match status" value="1"/>
</dbReference>
<sequence length="253" mass="27031">MDIHFKDKIVQITGAGSGFGRTAAVEFAGAGAKLVLSDVNRAGLDETMNLLGLGKDRALAITCDVSKQQDVERMTRAGTNHFGRLDIAINNAGVAHNMAPMAKASLKEFDFTMAVNVRGIFLCMQYALKQMEQQEYGVILNVSSIAGLIGAPLAGAYTASKHAVIGLTRSAALEYARKNIRINAICPAFCHTPMVEAVIDGNEKRARDMARTIPMGRMGTADEIVHGMMWLCSDQNSFTTGQALAFDGGLSTA</sequence>
<dbReference type="Pfam" id="PF13561">
    <property type="entry name" value="adh_short_C2"/>
    <property type="match status" value="1"/>
</dbReference>
<dbReference type="CDD" id="cd05233">
    <property type="entry name" value="SDR_c"/>
    <property type="match status" value="1"/>
</dbReference>
<dbReference type="EMBL" id="UOEJ01000020">
    <property type="protein sequence ID" value="VAV91280.1"/>
    <property type="molecule type" value="Genomic_DNA"/>
</dbReference>
<keyword evidence="2 3" id="KW-0560">Oxidoreductase</keyword>
<dbReference type="InterPro" id="IPR002347">
    <property type="entry name" value="SDR_fam"/>
</dbReference>
<comment type="similarity">
    <text evidence="1">Belongs to the short-chain dehydrogenases/reductases (SDR) family.</text>
</comment>
<organism evidence="3">
    <name type="scientific">hydrothermal vent metagenome</name>
    <dbReference type="NCBI Taxonomy" id="652676"/>
    <lineage>
        <taxon>unclassified sequences</taxon>
        <taxon>metagenomes</taxon>
        <taxon>ecological metagenomes</taxon>
    </lineage>
</organism>
<proteinExistence type="inferred from homology"/>
<dbReference type="AlphaFoldDB" id="A0A3B0RE80"/>
<accession>A0A3B0RE80</accession>
<evidence type="ECO:0000313" key="3">
    <source>
        <dbReference type="EMBL" id="VAV91280.1"/>
    </source>
</evidence>
<dbReference type="SUPFAM" id="SSF51735">
    <property type="entry name" value="NAD(P)-binding Rossmann-fold domains"/>
    <property type="match status" value="1"/>
</dbReference>
<dbReference type="InterPro" id="IPR020904">
    <property type="entry name" value="Sc_DH/Rdtase_CS"/>
</dbReference>
<evidence type="ECO:0000256" key="1">
    <source>
        <dbReference type="ARBA" id="ARBA00006484"/>
    </source>
</evidence>
<dbReference type="PANTHER" id="PTHR24321">
    <property type="entry name" value="DEHYDROGENASES, SHORT CHAIN"/>
    <property type="match status" value="1"/>
</dbReference>
<dbReference type="PRINTS" id="PR00080">
    <property type="entry name" value="SDRFAMILY"/>
</dbReference>
<dbReference type="NCBIfam" id="NF005559">
    <property type="entry name" value="PRK07231.1"/>
    <property type="match status" value="1"/>
</dbReference>
<dbReference type="InterPro" id="IPR036291">
    <property type="entry name" value="NAD(P)-bd_dom_sf"/>
</dbReference>
<dbReference type="PROSITE" id="PS00061">
    <property type="entry name" value="ADH_SHORT"/>
    <property type="match status" value="1"/>
</dbReference>